<organism evidence="3">
    <name type="scientific">Lentimicrobium saccharophilum</name>
    <dbReference type="NCBI Taxonomy" id="1678841"/>
    <lineage>
        <taxon>Bacteria</taxon>
        <taxon>Pseudomonadati</taxon>
        <taxon>Bacteroidota</taxon>
        <taxon>Bacteroidia</taxon>
        <taxon>Bacteroidales</taxon>
        <taxon>Lentimicrobiaceae</taxon>
        <taxon>Lentimicrobium</taxon>
    </lineage>
</organism>
<feature type="transmembrane region" description="Helical" evidence="1">
    <location>
        <begin position="33"/>
        <end position="51"/>
    </location>
</feature>
<keyword evidence="1" id="KW-1133">Transmembrane helix</keyword>
<sequence>MSAVTGRKRNKTQNIEDETLFRDSPQRSFIKALTYRLLASGVMFFVFFIIFRSTTKRTLNESLGDASLISIIDFTVKLTIYYFHERIWSGINWGKYWRRNYWARRAWKRAYRKAHK</sequence>
<dbReference type="EMBL" id="DF968183">
    <property type="protein sequence ID" value="GAP44368.1"/>
    <property type="molecule type" value="Genomic_DNA"/>
</dbReference>
<proteinExistence type="predicted"/>
<dbReference type="AlphaFoldDB" id="A0A0S7C541"/>
<feature type="domain" description="DUF2061" evidence="2">
    <location>
        <begin position="30"/>
        <end position="89"/>
    </location>
</feature>
<protein>
    <submittedName>
        <fullName evidence="3">Uncharacterized membrane protein</fullName>
    </submittedName>
</protein>
<dbReference type="InterPro" id="IPR018638">
    <property type="entry name" value="DUF2061_membrane"/>
</dbReference>
<evidence type="ECO:0000313" key="3">
    <source>
        <dbReference type="EMBL" id="GAP44368.1"/>
    </source>
</evidence>
<dbReference type="RefSeq" id="WP_062043533.1">
    <property type="nucleotide sequence ID" value="NZ_DF968183.1"/>
</dbReference>
<feature type="transmembrane region" description="Helical" evidence="1">
    <location>
        <begin position="63"/>
        <end position="83"/>
    </location>
</feature>
<name>A0A0S7C541_9BACT</name>
<dbReference type="Pfam" id="PF09834">
    <property type="entry name" value="DUF2061"/>
    <property type="match status" value="1"/>
</dbReference>
<keyword evidence="1" id="KW-0472">Membrane</keyword>
<gene>
    <name evidence="3" type="ORF">TBC1_12172</name>
</gene>
<dbReference type="STRING" id="1678841.TBC1_12172"/>
<dbReference type="OrthoDB" id="197461at2"/>
<keyword evidence="4" id="KW-1185">Reference proteome</keyword>
<reference evidence="3" key="1">
    <citation type="journal article" date="2015" name="Genome Announc.">
        <title>Draft Genome Sequence of Bacteroidales Strain TBC1, a Novel Isolate from a Methanogenic Wastewater Treatment System.</title>
        <authorList>
            <person name="Tourlousse D.M."/>
            <person name="Matsuura N."/>
            <person name="Sun L."/>
            <person name="Toyonaga M."/>
            <person name="Kuroda K."/>
            <person name="Ohashi A."/>
            <person name="Cruz R."/>
            <person name="Yamaguchi T."/>
            <person name="Sekiguchi Y."/>
        </authorList>
    </citation>
    <scope>NUCLEOTIDE SEQUENCE [LARGE SCALE GENOMIC DNA]</scope>
    <source>
        <strain evidence="3">TBC1</strain>
    </source>
</reference>
<accession>A0A0S7C541</accession>
<evidence type="ECO:0000259" key="2">
    <source>
        <dbReference type="Pfam" id="PF09834"/>
    </source>
</evidence>
<dbReference type="Proteomes" id="UP000053091">
    <property type="component" value="Unassembled WGS sequence"/>
</dbReference>
<keyword evidence="1" id="KW-0812">Transmembrane</keyword>
<evidence type="ECO:0000256" key="1">
    <source>
        <dbReference type="SAM" id="Phobius"/>
    </source>
</evidence>
<evidence type="ECO:0000313" key="4">
    <source>
        <dbReference type="Proteomes" id="UP000053091"/>
    </source>
</evidence>